<proteinExistence type="predicted"/>
<reference evidence="2" key="1">
    <citation type="submission" date="2016-09" db="EMBL/GenBank/DDBJ databases">
        <authorList>
            <person name="Wan X."/>
            <person name="Hou S."/>
        </authorList>
    </citation>
    <scope>NUCLEOTIDE SEQUENCE [LARGE SCALE GENOMIC DNA]</scope>
    <source>
        <strain evidence="2">KH87</strain>
    </source>
</reference>
<keyword evidence="2" id="KW-1185">Reference proteome</keyword>
<dbReference type="PANTHER" id="PTHR37166:SF1">
    <property type="entry name" value="PROTEIN FLAG"/>
    <property type="match status" value="1"/>
</dbReference>
<gene>
    <name evidence="1" type="ORF">BI198_12515</name>
</gene>
<dbReference type="OrthoDB" id="5741693at2"/>
<name>A0A1E7QAF6_9GAMM</name>
<comment type="caution">
    <text evidence="1">The sequence shown here is derived from an EMBL/GenBank/DDBJ whole genome shotgun (WGS) entry which is preliminary data.</text>
</comment>
<dbReference type="PANTHER" id="PTHR37166">
    <property type="entry name" value="PROTEIN FLAG"/>
    <property type="match status" value="1"/>
</dbReference>
<dbReference type="EMBL" id="MKEK01000001">
    <property type="protein sequence ID" value="OEY71081.1"/>
    <property type="molecule type" value="Genomic_DNA"/>
</dbReference>
<dbReference type="AlphaFoldDB" id="A0A1E7QAF6"/>
<dbReference type="InterPro" id="IPR035924">
    <property type="entry name" value="FlaG-like_sf"/>
</dbReference>
<dbReference type="Gene3D" id="3.30.160.170">
    <property type="entry name" value="FlaG-like"/>
    <property type="match status" value="1"/>
</dbReference>
<evidence type="ECO:0000313" key="2">
    <source>
        <dbReference type="Proteomes" id="UP000242258"/>
    </source>
</evidence>
<organism evidence="1 2">
    <name type="scientific">Rheinheimera salexigens</name>
    <dbReference type="NCBI Taxonomy" id="1628148"/>
    <lineage>
        <taxon>Bacteria</taxon>
        <taxon>Pseudomonadati</taxon>
        <taxon>Pseudomonadota</taxon>
        <taxon>Gammaproteobacteria</taxon>
        <taxon>Chromatiales</taxon>
        <taxon>Chromatiaceae</taxon>
        <taxon>Rheinheimera</taxon>
    </lineage>
</organism>
<dbReference type="InterPro" id="IPR005186">
    <property type="entry name" value="FlaG"/>
</dbReference>
<accession>A0A1E7QAF6</accession>
<evidence type="ECO:0008006" key="3">
    <source>
        <dbReference type="Google" id="ProtNLM"/>
    </source>
</evidence>
<dbReference type="Proteomes" id="UP000242258">
    <property type="component" value="Unassembled WGS sequence"/>
</dbReference>
<sequence length="128" mass="14167">MLSNLNSKTDINLIRDASLATKNATVTTVEKSHYSAEIESVEAGVKPSDNEVEQALDVVNQAAVFQQRALTFKLDEDSGRTVVTVLDKNTEQVIRQIPTEELLKVSQDIKKLQQEMGQSLGLLVNRKV</sequence>
<evidence type="ECO:0000313" key="1">
    <source>
        <dbReference type="EMBL" id="OEY71081.1"/>
    </source>
</evidence>
<dbReference type="STRING" id="1628148.BI198_12515"/>
<dbReference type="SUPFAM" id="SSF160214">
    <property type="entry name" value="FlaG-like"/>
    <property type="match status" value="1"/>
</dbReference>
<protein>
    <recommendedName>
        <fullName evidence="3">Flagellar biosynthesis protein FlaG</fullName>
    </recommendedName>
</protein>
<dbReference type="Pfam" id="PF03646">
    <property type="entry name" value="FlaG"/>
    <property type="match status" value="1"/>
</dbReference>